<dbReference type="Pfam" id="PF01628">
    <property type="entry name" value="HrcA"/>
    <property type="match status" value="1"/>
</dbReference>
<dbReference type="InterPro" id="IPR021153">
    <property type="entry name" value="HrcA_C"/>
</dbReference>
<dbReference type="GO" id="GO:0045892">
    <property type="term" value="P:negative regulation of DNA-templated transcription"/>
    <property type="evidence" value="ECO:0007669"/>
    <property type="project" value="UniProtKB-UniRule"/>
</dbReference>
<dbReference type="InterPro" id="IPR036388">
    <property type="entry name" value="WH-like_DNA-bd_sf"/>
</dbReference>
<comment type="caution">
    <text evidence="7">The sequence shown here is derived from an EMBL/GenBank/DDBJ whole genome shotgun (WGS) entry which is preliminary data.</text>
</comment>
<dbReference type="Gene3D" id="3.30.390.60">
    <property type="entry name" value="Heat-inducible transcription repressor hrca homolog, domain 3"/>
    <property type="match status" value="1"/>
</dbReference>
<evidence type="ECO:0000256" key="1">
    <source>
        <dbReference type="ARBA" id="ARBA00022491"/>
    </source>
</evidence>
<dbReference type="SUPFAM" id="SSF55781">
    <property type="entry name" value="GAF domain-like"/>
    <property type="match status" value="1"/>
</dbReference>
<dbReference type="InterPro" id="IPR002571">
    <property type="entry name" value="HrcA"/>
</dbReference>
<dbReference type="PIRSF" id="PIRSF005485">
    <property type="entry name" value="HrcA"/>
    <property type="match status" value="1"/>
</dbReference>
<keyword evidence="3 5" id="KW-0346">Stress response</keyword>
<evidence type="ECO:0000313" key="7">
    <source>
        <dbReference type="EMBL" id="THD10505.1"/>
    </source>
</evidence>
<dbReference type="InterPro" id="IPR036390">
    <property type="entry name" value="WH_DNA-bd_sf"/>
</dbReference>
<organism evidence="7 8">
    <name type="scientific">Metallibacterium scheffleri</name>
    <dbReference type="NCBI Taxonomy" id="993689"/>
    <lineage>
        <taxon>Bacteria</taxon>
        <taxon>Pseudomonadati</taxon>
        <taxon>Pseudomonadota</taxon>
        <taxon>Gammaproteobacteria</taxon>
        <taxon>Lysobacterales</taxon>
        <taxon>Rhodanobacteraceae</taxon>
        <taxon>Metallibacterium</taxon>
    </lineage>
</organism>
<keyword evidence="4 5" id="KW-0804">Transcription</keyword>
<dbReference type="Gene3D" id="1.10.10.10">
    <property type="entry name" value="Winged helix-like DNA-binding domain superfamily/Winged helix DNA-binding domain"/>
    <property type="match status" value="1"/>
</dbReference>
<evidence type="ECO:0000313" key="8">
    <source>
        <dbReference type="Proteomes" id="UP000307749"/>
    </source>
</evidence>
<dbReference type="HAMAP" id="MF_00081">
    <property type="entry name" value="HrcA"/>
    <property type="match status" value="1"/>
</dbReference>
<dbReference type="PANTHER" id="PTHR34824:SF1">
    <property type="entry name" value="HEAT-INDUCIBLE TRANSCRIPTION REPRESSOR HRCA"/>
    <property type="match status" value="1"/>
</dbReference>
<dbReference type="STRING" id="993689.GCA_002077135_02112"/>
<dbReference type="NCBIfam" id="TIGR00331">
    <property type="entry name" value="hrcA"/>
    <property type="match status" value="1"/>
</dbReference>
<protein>
    <recommendedName>
        <fullName evidence="5">Heat-inducible transcription repressor HrcA</fullName>
    </recommendedName>
</protein>
<feature type="domain" description="Heat-inducible transcription repressor HrcA C-terminal" evidence="6">
    <location>
        <begin position="112"/>
        <end position="332"/>
    </location>
</feature>
<evidence type="ECO:0000256" key="5">
    <source>
        <dbReference type="HAMAP-Rule" id="MF_00081"/>
    </source>
</evidence>
<dbReference type="GO" id="GO:0003677">
    <property type="term" value="F:DNA binding"/>
    <property type="evidence" value="ECO:0007669"/>
    <property type="project" value="InterPro"/>
</dbReference>
<dbReference type="PANTHER" id="PTHR34824">
    <property type="entry name" value="HEAT-INDUCIBLE TRANSCRIPTION REPRESSOR HRCA"/>
    <property type="match status" value="1"/>
</dbReference>
<evidence type="ECO:0000256" key="3">
    <source>
        <dbReference type="ARBA" id="ARBA00023016"/>
    </source>
</evidence>
<comment type="function">
    <text evidence="5">Negative regulator of class I heat shock genes (grpE-dnaK-dnaJ and groELS operons). Prevents heat-shock induction of these operons.</text>
</comment>
<dbReference type="EMBL" id="MWQO01000025">
    <property type="protein sequence ID" value="THD10505.1"/>
    <property type="molecule type" value="Genomic_DNA"/>
</dbReference>
<keyword evidence="2 5" id="KW-0805">Transcription regulation</keyword>
<accession>A0A4S3KNG3</accession>
<comment type="similarity">
    <text evidence="5">Belongs to the HrcA family.</text>
</comment>
<dbReference type="InterPro" id="IPR029016">
    <property type="entry name" value="GAF-like_dom_sf"/>
</dbReference>
<dbReference type="InterPro" id="IPR023120">
    <property type="entry name" value="WHTH_transcript_rep_HrcA_IDD"/>
</dbReference>
<evidence type="ECO:0000256" key="4">
    <source>
        <dbReference type="ARBA" id="ARBA00023163"/>
    </source>
</evidence>
<sequence>MAAYPPGLDARARQLLRSLIEQYLSGGEPVGSRTLSRSAGLEVSPATIRNIMADLEDAGLVASPHTSAGRVPTPQGLRLFVDSLLEIKPLPLADQQRLARGLQQMPGDARELATGASALLSAMTQFVGMVTVPREDDLPLRQIEFVALPDERVLVVLVFANQHIQNRILQMTRRPDAADLERAATVLNAGFCGMRLGEIRALLAHELQAADGALRSALGGAVELATHAVQPGPESIPDLMVSGQSNLMGVHDLADLQRLRSLFEAFQQKRELLALFENCAAAPGVRLFIGEESGFAPLAGCSMVTATYGVQGRVLGSIGVIGPTRMAYDRVIQVVQTSADLLGGILNRIVTPA</sequence>
<reference evidence="7 8" key="1">
    <citation type="submission" date="2017-02" db="EMBL/GenBank/DDBJ databases">
        <title>Whole genome sequencing of Metallibacterium scheffleri DSM 24874 (T).</title>
        <authorList>
            <person name="Kumar S."/>
            <person name="Patil P."/>
            <person name="Patil P.B."/>
        </authorList>
    </citation>
    <scope>NUCLEOTIDE SEQUENCE [LARGE SCALE GENOMIC DNA]</scope>
    <source>
        <strain evidence="7 8">DSM 24874</strain>
    </source>
</reference>
<proteinExistence type="inferred from homology"/>
<dbReference type="AlphaFoldDB" id="A0A4S3KNG3"/>
<dbReference type="Proteomes" id="UP000307749">
    <property type="component" value="Unassembled WGS sequence"/>
</dbReference>
<keyword evidence="8" id="KW-1185">Reference proteome</keyword>
<dbReference type="Gene3D" id="3.30.450.40">
    <property type="match status" value="1"/>
</dbReference>
<evidence type="ECO:0000256" key="2">
    <source>
        <dbReference type="ARBA" id="ARBA00023015"/>
    </source>
</evidence>
<dbReference type="RefSeq" id="WP_081127459.1">
    <property type="nucleotide sequence ID" value="NZ_DAHXOC010000003.1"/>
</dbReference>
<name>A0A4S3KNG3_9GAMM</name>
<keyword evidence="1 5" id="KW-0678">Repressor</keyword>
<gene>
    <name evidence="5" type="primary">hrcA</name>
    <name evidence="7" type="ORF">B1806_07905</name>
</gene>
<dbReference type="OrthoDB" id="9783139at2"/>
<dbReference type="SUPFAM" id="SSF46785">
    <property type="entry name" value="Winged helix' DNA-binding domain"/>
    <property type="match status" value="1"/>
</dbReference>
<evidence type="ECO:0000259" key="6">
    <source>
        <dbReference type="Pfam" id="PF01628"/>
    </source>
</evidence>